<comment type="caution">
    <text evidence="2">The sequence shown here is derived from an EMBL/GenBank/DDBJ whole genome shotgun (WGS) entry which is preliminary data.</text>
</comment>
<keyword evidence="3" id="KW-1185">Reference proteome</keyword>
<dbReference type="RefSeq" id="WP_157322895.1">
    <property type="nucleotide sequence ID" value="NZ_BMFX01000006.1"/>
</dbReference>
<proteinExistence type="predicted"/>
<organism evidence="2 3">
    <name type="scientific">Nesterenkonia alkaliphila</name>
    <dbReference type="NCBI Taxonomy" id="1463631"/>
    <lineage>
        <taxon>Bacteria</taxon>
        <taxon>Bacillati</taxon>
        <taxon>Actinomycetota</taxon>
        <taxon>Actinomycetes</taxon>
        <taxon>Micrococcales</taxon>
        <taxon>Micrococcaceae</taxon>
        <taxon>Nesterenkonia</taxon>
    </lineage>
</organism>
<dbReference type="PROSITE" id="PS51257">
    <property type="entry name" value="PROKAR_LIPOPROTEIN"/>
    <property type="match status" value="1"/>
</dbReference>
<dbReference type="OrthoDB" id="5188731at2"/>
<evidence type="ECO:0000256" key="1">
    <source>
        <dbReference type="SAM" id="MobiDB-lite"/>
    </source>
</evidence>
<dbReference type="AlphaFoldDB" id="A0A7K1UIH3"/>
<feature type="region of interest" description="Disordered" evidence="1">
    <location>
        <begin position="18"/>
        <end position="95"/>
    </location>
</feature>
<evidence type="ECO:0000313" key="3">
    <source>
        <dbReference type="Proteomes" id="UP000460157"/>
    </source>
</evidence>
<reference evidence="2 3" key="1">
    <citation type="submission" date="2019-12" db="EMBL/GenBank/DDBJ databases">
        <title>Nesterenkonia muleiensis sp. nov., a novel actinobacterium isolated from sap of Populus euphratica.</title>
        <authorList>
            <person name="Wang R."/>
        </authorList>
    </citation>
    <scope>NUCLEOTIDE SEQUENCE [LARGE SCALE GENOMIC DNA]</scope>
    <source>
        <strain evidence="2 3">F10</strain>
    </source>
</reference>
<sequence length="217" mass="23297">MNRAFFTAPATAALLVSCGSSPEPTEEPPTADDRLGIALEQYAGAPEGAFPQLEDLEPANPHPEPLSSSEADQLDPDLAAEPAELPGGDFEFDPESHLIEDAATLEPAQPQEPILEELPDQPIAALSQDGHLHLTTWGSSSCPSRVTGLEHQGPAELRVTLDFPYEDTPCTADMAATTHVLELPEEAQELPLTVQLDHEQLDTMTEPLEVVQLRPGD</sequence>
<evidence type="ECO:0000313" key="2">
    <source>
        <dbReference type="EMBL" id="MVT26194.1"/>
    </source>
</evidence>
<gene>
    <name evidence="2" type="ORF">GNZ21_07455</name>
</gene>
<protein>
    <submittedName>
        <fullName evidence="2">Uncharacterized protein</fullName>
    </submittedName>
</protein>
<accession>A0A7K1UIH3</accession>
<dbReference type="Proteomes" id="UP000460157">
    <property type="component" value="Unassembled WGS sequence"/>
</dbReference>
<name>A0A7K1UIH3_9MICC</name>
<dbReference type="EMBL" id="WRPM01000051">
    <property type="protein sequence ID" value="MVT26194.1"/>
    <property type="molecule type" value="Genomic_DNA"/>
</dbReference>